<feature type="compositionally biased region" description="Polar residues" evidence="1">
    <location>
        <begin position="27"/>
        <end position="40"/>
    </location>
</feature>
<reference evidence="2" key="2">
    <citation type="submission" date="2021-10" db="EMBL/GenBank/DDBJ databases">
        <title>Phylogenomics reveals ancestral predisposition of the termite-cultivated fungus Termitomyces towards a domesticated lifestyle.</title>
        <authorList>
            <person name="Auxier B."/>
            <person name="Grum-Grzhimaylo A."/>
            <person name="Cardenas M.E."/>
            <person name="Lodge J.D."/>
            <person name="Laessoe T."/>
            <person name="Pedersen O."/>
            <person name="Smith M.E."/>
            <person name="Kuyper T.W."/>
            <person name="Franco-Molano E.A."/>
            <person name="Baroni T.J."/>
            <person name="Aanen D.K."/>
        </authorList>
    </citation>
    <scope>NUCLEOTIDE SEQUENCE</scope>
    <source>
        <strain evidence="2">D49</strain>
    </source>
</reference>
<dbReference type="Proteomes" id="UP000717328">
    <property type="component" value="Unassembled WGS sequence"/>
</dbReference>
<sequence length="176" mass="19747">KVATTVKCKVTQLLSPKKHEKARNILPDSSSDIANDSNGNPSPPLDAQSNKRRHKPEVIEINDEDEDSGDELIPKIIYVDGKRAHQFSYTAKGCQYKARWFLDTRDKASTSNLIKHVKNCWGIEAWASANECRDANKACDSVVKPLKQSGSILKKFLWKGKGAITFSHQQHTRTET</sequence>
<name>A0A9P7GLH1_9AGAR</name>
<keyword evidence="3" id="KW-1185">Reference proteome</keyword>
<reference evidence="2" key="1">
    <citation type="submission" date="2021-02" db="EMBL/GenBank/DDBJ databases">
        <authorList>
            <person name="Nieuwenhuis M."/>
            <person name="Van De Peppel L.J.J."/>
        </authorList>
    </citation>
    <scope>NUCLEOTIDE SEQUENCE</scope>
    <source>
        <strain evidence="2">D49</strain>
    </source>
</reference>
<protein>
    <submittedName>
        <fullName evidence="2">Uncharacterized protein</fullName>
    </submittedName>
</protein>
<dbReference type="EMBL" id="JABCKI010001529">
    <property type="protein sequence ID" value="KAG5649137.1"/>
    <property type="molecule type" value="Genomic_DNA"/>
</dbReference>
<evidence type="ECO:0000256" key="1">
    <source>
        <dbReference type="SAM" id="MobiDB-lite"/>
    </source>
</evidence>
<evidence type="ECO:0000313" key="3">
    <source>
        <dbReference type="Proteomes" id="UP000717328"/>
    </source>
</evidence>
<evidence type="ECO:0000313" key="2">
    <source>
        <dbReference type="EMBL" id="KAG5649137.1"/>
    </source>
</evidence>
<feature type="region of interest" description="Disordered" evidence="1">
    <location>
        <begin position="16"/>
        <end position="54"/>
    </location>
</feature>
<feature type="non-terminal residue" evidence="2">
    <location>
        <position position="176"/>
    </location>
</feature>
<organism evidence="2 3">
    <name type="scientific">Sphagnurus paluster</name>
    <dbReference type="NCBI Taxonomy" id="117069"/>
    <lineage>
        <taxon>Eukaryota</taxon>
        <taxon>Fungi</taxon>
        <taxon>Dikarya</taxon>
        <taxon>Basidiomycota</taxon>
        <taxon>Agaricomycotina</taxon>
        <taxon>Agaricomycetes</taxon>
        <taxon>Agaricomycetidae</taxon>
        <taxon>Agaricales</taxon>
        <taxon>Tricholomatineae</taxon>
        <taxon>Lyophyllaceae</taxon>
        <taxon>Sphagnurus</taxon>
    </lineage>
</organism>
<dbReference type="AlphaFoldDB" id="A0A9P7GLH1"/>
<gene>
    <name evidence="2" type="ORF">H0H81_006006</name>
</gene>
<proteinExistence type="predicted"/>
<accession>A0A9P7GLH1</accession>
<dbReference type="OrthoDB" id="2677917at2759"/>
<comment type="caution">
    <text evidence="2">The sequence shown here is derived from an EMBL/GenBank/DDBJ whole genome shotgun (WGS) entry which is preliminary data.</text>
</comment>
<feature type="non-terminal residue" evidence="2">
    <location>
        <position position="1"/>
    </location>
</feature>